<dbReference type="InterPro" id="IPR000215">
    <property type="entry name" value="Serpin_fam"/>
</dbReference>
<dbReference type="SMART" id="SM00093">
    <property type="entry name" value="SERPIN"/>
    <property type="match status" value="1"/>
</dbReference>
<keyword evidence="2" id="KW-0722">Serine protease inhibitor</keyword>
<sequence>MWRSLLALLLVSAVCCESDLFRDDLRTPETMAYIKELMQQRQQMQQKAQQHIQAIPPVAPLQSPGLVNGLGSQNDPALNRISGATVKQPLPAAYSTGYVDLATSDRIARSVLNFANILGQHLVNGKTQIYSPLSIVHSLALLLLGAKGRSYEELSSVFDISDTSRLHEQFGLMLQDLQQPTREAVSAGRPLTNWRASSAMRSNRRAQRPGAHEVHLANGLFTQTGYSLNPDYRRVIAEVYASELEVQDFEGSPATARYNINAWVAKHTKNHIENIIASDIPQSTRMILANALYFKAFWETDFIESATRLDNFYPNGEGTEPVIRVQMMATGGAYPYHEDHELGCKIIGLPYRGNLSTMYIIQPFKSSVRELMALQKLLTADKIEDMISRMYRRAALVAFPKMHLTESVNLKTVMQRMGLGGIFSTVQNDLSLIATNEVTRTNALGGNSLQNLEAQRRAGTGGARSDLVVDDIVHKVDFTVNEQGTEAAASSVTYLKKSGPDVLFRGDTPFMVIVRHDPTKLVLFYGLINEPPAAA</sequence>
<dbReference type="InterPro" id="IPR036186">
    <property type="entry name" value="Serpin_sf"/>
</dbReference>
<feature type="signal peptide" evidence="4">
    <location>
        <begin position="1"/>
        <end position="16"/>
    </location>
</feature>
<gene>
    <name evidence="6" type="primary">Dsim\GD22449</name>
    <name evidence="6" type="ORF">Dsimw501_GD22449</name>
</gene>
<accession>A0A0J9QYW2</accession>
<dbReference type="CDD" id="cd19597">
    <property type="entry name" value="serpin28D-like_insects"/>
    <property type="match status" value="1"/>
</dbReference>
<dbReference type="Pfam" id="PF00079">
    <property type="entry name" value="Serpin"/>
    <property type="match status" value="1"/>
</dbReference>
<dbReference type="GO" id="GO:0005615">
    <property type="term" value="C:extracellular space"/>
    <property type="evidence" value="ECO:0007669"/>
    <property type="project" value="EnsemblMetazoa"/>
</dbReference>
<comment type="similarity">
    <text evidence="3">Belongs to the serpin family.</text>
</comment>
<organism evidence="6">
    <name type="scientific">Drosophila simulans</name>
    <name type="common">Fruit fly</name>
    <dbReference type="NCBI Taxonomy" id="7240"/>
    <lineage>
        <taxon>Eukaryota</taxon>
        <taxon>Metazoa</taxon>
        <taxon>Ecdysozoa</taxon>
        <taxon>Arthropoda</taxon>
        <taxon>Hexapoda</taxon>
        <taxon>Insecta</taxon>
        <taxon>Pterygota</taxon>
        <taxon>Neoptera</taxon>
        <taxon>Endopterygota</taxon>
        <taxon>Diptera</taxon>
        <taxon>Brachycera</taxon>
        <taxon>Muscomorpha</taxon>
        <taxon>Ephydroidea</taxon>
        <taxon>Drosophilidae</taxon>
        <taxon>Drosophila</taxon>
        <taxon>Sophophora</taxon>
    </lineage>
</organism>
<dbReference type="InterPro" id="IPR023796">
    <property type="entry name" value="Serpin_dom"/>
</dbReference>
<feature type="domain" description="Serpin" evidence="5">
    <location>
        <begin position="115"/>
        <end position="531"/>
    </location>
</feature>
<name>A0A0J9QYW2_DROSI</name>
<evidence type="ECO:0000256" key="1">
    <source>
        <dbReference type="ARBA" id="ARBA00022690"/>
    </source>
</evidence>
<evidence type="ECO:0000259" key="5">
    <source>
        <dbReference type="SMART" id="SM00093"/>
    </source>
</evidence>
<evidence type="ECO:0000313" key="6">
    <source>
        <dbReference type="EMBL" id="KMY88894.1"/>
    </source>
</evidence>
<evidence type="ECO:0000256" key="3">
    <source>
        <dbReference type="RuleBase" id="RU000411"/>
    </source>
</evidence>
<dbReference type="GO" id="GO:0009611">
    <property type="term" value="P:response to wounding"/>
    <property type="evidence" value="ECO:0007669"/>
    <property type="project" value="EnsemblMetazoa"/>
</dbReference>
<protein>
    <recommendedName>
        <fullName evidence="5">Serpin domain-containing protein</fullName>
    </recommendedName>
</protein>
<evidence type="ECO:0000256" key="4">
    <source>
        <dbReference type="SAM" id="SignalP"/>
    </source>
</evidence>
<dbReference type="Proteomes" id="UP000035880">
    <property type="component" value="Chromosome 2L"/>
</dbReference>
<dbReference type="AlphaFoldDB" id="A0A0J9QYW2"/>
<dbReference type="KEGG" id="dsi:Dsimw501_GD22449"/>
<dbReference type="PANTHER" id="PTHR11461">
    <property type="entry name" value="SERINE PROTEASE INHIBITOR, SERPIN"/>
    <property type="match status" value="1"/>
</dbReference>
<feature type="chain" id="PRO_5005321316" description="Serpin domain-containing protein" evidence="4">
    <location>
        <begin position="17"/>
        <end position="535"/>
    </location>
</feature>
<dbReference type="Gene3D" id="2.30.39.10">
    <property type="entry name" value="Alpha-1-antitrypsin, domain 1"/>
    <property type="match status" value="2"/>
</dbReference>
<keyword evidence="4" id="KW-0732">Signal</keyword>
<dbReference type="SUPFAM" id="SSF56574">
    <property type="entry name" value="Serpins"/>
    <property type="match status" value="1"/>
</dbReference>
<dbReference type="GO" id="GO:0035009">
    <property type="term" value="P:negative regulation of melanization defense response"/>
    <property type="evidence" value="ECO:0007669"/>
    <property type="project" value="EnsemblMetazoa"/>
</dbReference>
<dbReference type="Bgee" id="FBgn0193852">
    <property type="expression patterns" value="Expressed in adult organism and 3 other cell types or tissues"/>
</dbReference>
<reference evidence="6" key="1">
    <citation type="journal article" date="2013" name="Genome Res.">
        <title>A second-generation assembly of the Drosophila simulans genome provides new insights into patterns of lineage-specific divergence.</title>
        <authorList>
            <person name="Hu T.T."/>
            <person name="Eisen M.B."/>
            <person name="Thornton K.R."/>
            <person name="Andolfatto P."/>
        </authorList>
    </citation>
    <scope>NUCLEOTIDE SEQUENCE [LARGE SCALE GENOMIC DNA]</scope>
    <source>
        <strain evidence="6">W501</strain>
    </source>
</reference>
<dbReference type="GO" id="GO:0045861">
    <property type="term" value="P:negative regulation of proteolysis"/>
    <property type="evidence" value="ECO:0007669"/>
    <property type="project" value="EnsemblMetazoa"/>
</dbReference>
<dbReference type="GO" id="GO:0004867">
    <property type="term" value="F:serine-type endopeptidase inhibitor activity"/>
    <property type="evidence" value="ECO:0007669"/>
    <property type="project" value="UniProtKB-KW"/>
</dbReference>
<reference evidence="6" key="2">
    <citation type="submission" date="2014-06" db="EMBL/GenBank/DDBJ databases">
        <authorList>
            <person name="Hu T."/>
            <person name="Eisen M.B."/>
            <person name="Thornton K.R."/>
            <person name="Andolfatto P."/>
        </authorList>
    </citation>
    <scope>NUCLEOTIDE SEQUENCE</scope>
    <source>
        <strain evidence="6">W501</strain>
    </source>
</reference>
<dbReference type="Gene3D" id="3.30.497.10">
    <property type="entry name" value="Antithrombin, subunit I, domain 2"/>
    <property type="match status" value="2"/>
</dbReference>
<dbReference type="EMBL" id="CM002910">
    <property type="protein sequence ID" value="KMY88894.1"/>
    <property type="molecule type" value="Genomic_DNA"/>
</dbReference>
<reference evidence="6" key="3">
    <citation type="submission" date="2015-04" db="EMBL/GenBank/DDBJ databases">
        <authorList>
            <consortium name="FlyBase"/>
        </authorList>
    </citation>
    <scope>NUCLEOTIDE SEQUENCE</scope>
    <source>
        <strain evidence="6">W501</strain>
    </source>
</reference>
<dbReference type="InterPro" id="IPR042178">
    <property type="entry name" value="Serpin_sf_1"/>
</dbReference>
<proteinExistence type="inferred from homology"/>
<dbReference type="InterPro" id="IPR042185">
    <property type="entry name" value="Serpin_sf_2"/>
</dbReference>
<dbReference type="OrthoDB" id="9518664at2759"/>
<keyword evidence="1" id="KW-0646">Protease inhibitor</keyword>
<dbReference type="PANTHER" id="PTHR11461:SF342">
    <property type="entry name" value="SERINE PROTEASE INHIBITOR 28DC"/>
    <property type="match status" value="1"/>
</dbReference>
<evidence type="ECO:0000256" key="2">
    <source>
        <dbReference type="ARBA" id="ARBA00022900"/>
    </source>
</evidence>